<feature type="binding site" evidence="2">
    <location>
        <position position="153"/>
    </location>
    <ligand>
        <name>Mn(2+)</name>
        <dbReference type="ChEBI" id="CHEBI:29035"/>
        <label>2</label>
    </ligand>
</feature>
<organism evidence="5 6">
    <name type="scientific">Corynebacterium pseudogenitalium ATCC 33035</name>
    <dbReference type="NCBI Taxonomy" id="525264"/>
    <lineage>
        <taxon>Bacteria</taxon>
        <taxon>Bacillati</taxon>
        <taxon>Actinomycetota</taxon>
        <taxon>Actinomycetes</taxon>
        <taxon>Mycobacteriales</taxon>
        <taxon>Corynebacteriaceae</taxon>
        <taxon>Corynebacterium</taxon>
    </lineage>
</organism>
<evidence type="ECO:0000256" key="2">
    <source>
        <dbReference type="PIRSR" id="PIRSR005962-1"/>
    </source>
</evidence>
<evidence type="ECO:0000313" key="5">
    <source>
        <dbReference type="EMBL" id="EFQ80992.1"/>
    </source>
</evidence>
<dbReference type="Gene3D" id="3.30.70.360">
    <property type="match status" value="1"/>
</dbReference>
<proteinExistence type="predicted"/>
<evidence type="ECO:0000256" key="1">
    <source>
        <dbReference type="ARBA" id="ARBA00022801"/>
    </source>
</evidence>
<protein>
    <submittedName>
        <fullName evidence="5">Amidohydrolase</fullName>
    </submittedName>
</protein>
<dbReference type="FunFam" id="3.30.70.360:FF:000001">
    <property type="entry name" value="N-acetyldiaminopimelate deacetylase"/>
    <property type="match status" value="1"/>
</dbReference>
<dbReference type="NCBIfam" id="TIGR01891">
    <property type="entry name" value="amidohydrolases"/>
    <property type="match status" value="1"/>
</dbReference>
<dbReference type="PIRSF" id="PIRSF005962">
    <property type="entry name" value="Pept_M20D_amidohydro"/>
    <property type="match status" value="1"/>
</dbReference>
<dbReference type="GO" id="GO:0050118">
    <property type="term" value="F:N-acetyldiaminopimelate deacetylase activity"/>
    <property type="evidence" value="ECO:0007669"/>
    <property type="project" value="UniProtKB-ARBA"/>
</dbReference>
<keyword evidence="2" id="KW-0479">Metal-binding</keyword>
<dbReference type="EMBL" id="ABYQ02000004">
    <property type="protein sequence ID" value="EFQ80992.1"/>
    <property type="molecule type" value="Genomic_DNA"/>
</dbReference>
<dbReference type="InterPro" id="IPR011650">
    <property type="entry name" value="Peptidase_M20_dimer"/>
</dbReference>
<feature type="binding site" evidence="2">
    <location>
        <position position="155"/>
    </location>
    <ligand>
        <name>Mn(2+)</name>
        <dbReference type="ChEBI" id="CHEBI:29035"/>
        <label>2</label>
    </ligand>
</feature>
<keyword evidence="6" id="KW-1185">Reference proteome</keyword>
<dbReference type="Gene3D" id="3.40.630.10">
    <property type="entry name" value="Zn peptidases"/>
    <property type="match status" value="1"/>
</dbReference>
<feature type="binding site" evidence="2">
    <location>
        <position position="216"/>
    </location>
    <ligand>
        <name>Mn(2+)</name>
        <dbReference type="ChEBI" id="CHEBI:29035"/>
        <label>2</label>
    </ligand>
</feature>
<dbReference type="GO" id="GO:0019877">
    <property type="term" value="P:diaminopimelate biosynthetic process"/>
    <property type="evidence" value="ECO:0007669"/>
    <property type="project" value="UniProtKB-ARBA"/>
</dbReference>
<dbReference type="Pfam" id="PF01546">
    <property type="entry name" value="Peptidase_M20"/>
    <property type="match status" value="1"/>
</dbReference>
<gene>
    <name evidence="5" type="ORF">HMPREF0305_10619</name>
</gene>
<sequence length="448" mass="47957">MALVSPPPHYARPYKDAPLADAHLPPTPLHWPPQSTASPQEEAMSVRTVCSNYDSVKAWQEPLYKDLHQHPELSMQEERTLGIIKDKLADLGFHHIEVGGGVVGVLENGAGPTVMLRADFDGLPVKEDTGLDYASTDTAVDQEGNTVPVMHACGHDSHVASLLGMGALMAQATDQWSGTLQLIFQPGEEIAAGAQSVVDDGLVDKVATPDVVLGQHVFASNFPAGTVALASGPFMSTAVSMDVKVYGQGSHGSMPHLSVDPVVLASSIVMRLQTVISRELNPSEFGVLTVGAINAGSKANIIPFEANLKINVRAYSEQVRDKITGAIERIVNAECQAAGSPQPAEFTYHDSYPLTSNDEDTTARLKEAFTSHFGPDRVLDAEPLTASEDFSTIARAFGVPYCFWVFSGREEEKDVPNHSPHFAPLLQPTLRTGTEALIAAALSYLGNN</sequence>
<feature type="binding site" evidence="2">
    <location>
        <position position="418"/>
    </location>
    <ligand>
        <name>Mn(2+)</name>
        <dbReference type="ChEBI" id="CHEBI:29035"/>
        <label>2</label>
    </ligand>
</feature>
<evidence type="ECO:0000313" key="6">
    <source>
        <dbReference type="Proteomes" id="UP000003020"/>
    </source>
</evidence>
<dbReference type="InterPro" id="IPR036264">
    <property type="entry name" value="Bact_exopeptidase_dim_dom"/>
</dbReference>
<dbReference type="Pfam" id="PF07687">
    <property type="entry name" value="M20_dimer"/>
    <property type="match status" value="1"/>
</dbReference>
<dbReference type="PANTHER" id="PTHR11014">
    <property type="entry name" value="PEPTIDASE M20 FAMILY MEMBER"/>
    <property type="match status" value="1"/>
</dbReference>
<dbReference type="PANTHER" id="PTHR11014:SF63">
    <property type="entry name" value="METALLOPEPTIDASE, PUTATIVE (AFU_ORTHOLOGUE AFUA_6G09600)-RELATED"/>
    <property type="match status" value="1"/>
</dbReference>
<reference evidence="5 6" key="1">
    <citation type="submission" date="2010-08" db="EMBL/GenBank/DDBJ databases">
        <authorList>
            <person name="Muzny D."/>
            <person name="Qin X."/>
            <person name="Buhay C."/>
            <person name="Dugan-Rocha S."/>
            <person name="Ding Y."/>
            <person name="Chen G."/>
            <person name="Hawes A."/>
            <person name="Holder M."/>
            <person name="Jhangiani S."/>
            <person name="Johnson A."/>
            <person name="Khan Z."/>
            <person name="Li Z."/>
            <person name="Liu W."/>
            <person name="Liu X."/>
            <person name="Perez L."/>
            <person name="Shen H."/>
            <person name="Wang Q."/>
            <person name="Watt J."/>
            <person name="Xi L."/>
            <person name="Xin Y."/>
            <person name="Zhou J."/>
            <person name="Deng J."/>
            <person name="Jiang H."/>
            <person name="Liu Y."/>
            <person name="Qu J."/>
            <person name="Song X.-Z."/>
            <person name="Zhang L."/>
            <person name="Villasana D."/>
            <person name="Johnson A."/>
            <person name="Liu J."/>
            <person name="Liyanage D."/>
            <person name="Lorensuhewa L."/>
            <person name="Robinson T."/>
            <person name="Song A."/>
            <person name="Song B.-B."/>
            <person name="Dinh H."/>
            <person name="Thornton R."/>
            <person name="Coyle M."/>
            <person name="Francisco L."/>
            <person name="Jackson L."/>
            <person name="Javaid M."/>
            <person name="Korchina V."/>
            <person name="Kovar C."/>
            <person name="Mata R."/>
            <person name="Mathew T."/>
            <person name="Ngo R."/>
            <person name="Nguyen L."/>
            <person name="Nguyen N."/>
            <person name="Okwuonu G."/>
            <person name="Ongeri F."/>
            <person name="Pham C."/>
            <person name="Simmons D."/>
            <person name="Wilczek-Boney K."/>
            <person name="Hale W."/>
            <person name="Jakkamsetti A."/>
            <person name="Pham P."/>
            <person name="Ruth R."/>
            <person name="San Lucas F."/>
            <person name="Warren J."/>
            <person name="Zhang J."/>
            <person name="Zhao Z."/>
            <person name="Zhou C."/>
            <person name="Zhu D."/>
            <person name="Lee S."/>
            <person name="Bess C."/>
            <person name="Blankenburg K."/>
            <person name="Forbes L."/>
            <person name="Fu Q."/>
            <person name="Gubbala S."/>
            <person name="Hirani K."/>
            <person name="Jayaseelan J.C."/>
            <person name="Lara F."/>
            <person name="Munidasa M."/>
            <person name="Palculict T."/>
            <person name="Patil S."/>
            <person name="Pu L.-L."/>
            <person name="Saada N."/>
            <person name="Tang L."/>
            <person name="Weissenberger G."/>
            <person name="Zhu Y."/>
            <person name="Hemphill L."/>
            <person name="Shang Y."/>
            <person name="Youmans B."/>
            <person name="Ayvaz T."/>
            <person name="Ross M."/>
            <person name="Santibanez J."/>
            <person name="Aqrawi P."/>
            <person name="Gross S."/>
            <person name="Joshi V."/>
            <person name="Fowler G."/>
            <person name="Nazareth L."/>
            <person name="Reid J."/>
            <person name="Worley K."/>
            <person name="Petrosino J."/>
            <person name="Highlander S."/>
            <person name="Gibbs R."/>
        </authorList>
    </citation>
    <scope>NUCLEOTIDE SEQUENCE [LARGE SCALE GENOMIC DNA]</scope>
    <source>
        <strain evidence="5 6">ATCC 33035</strain>
    </source>
</reference>
<accession>E2S296</accession>
<dbReference type="InterPro" id="IPR002933">
    <property type="entry name" value="Peptidase_M20"/>
</dbReference>
<keyword evidence="1 5" id="KW-0378">Hydrolase</keyword>
<dbReference type="AlphaFoldDB" id="E2S296"/>
<keyword evidence="2" id="KW-0464">Manganese</keyword>
<dbReference type="Proteomes" id="UP000003020">
    <property type="component" value="Unassembled WGS sequence"/>
</dbReference>
<feature type="domain" description="Peptidase M20 dimerisation" evidence="4">
    <location>
        <begin position="238"/>
        <end position="335"/>
    </location>
</feature>
<dbReference type="SUPFAM" id="SSF53187">
    <property type="entry name" value="Zn-dependent exopeptidases"/>
    <property type="match status" value="1"/>
</dbReference>
<name>E2S296_9CORY</name>
<feature type="region of interest" description="Disordered" evidence="3">
    <location>
        <begin position="1"/>
        <end position="43"/>
    </location>
</feature>
<dbReference type="InterPro" id="IPR017439">
    <property type="entry name" value="Amidohydrolase"/>
</dbReference>
<dbReference type="GO" id="GO:0046872">
    <property type="term" value="F:metal ion binding"/>
    <property type="evidence" value="ECO:0007669"/>
    <property type="project" value="UniProtKB-KW"/>
</dbReference>
<dbReference type="SUPFAM" id="SSF55031">
    <property type="entry name" value="Bacterial exopeptidase dimerisation domain"/>
    <property type="match status" value="1"/>
</dbReference>
<dbReference type="eggNOG" id="COG1473">
    <property type="taxonomic scope" value="Bacteria"/>
</dbReference>
<comment type="cofactor">
    <cofactor evidence="2">
        <name>Mn(2+)</name>
        <dbReference type="ChEBI" id="CHEBI:29035"/>
    </cofactor>
    <text evidence="2">The Mn(2+) ion enhances activity.</text>
</comment>
<feature type="binding site" evidence="2">
    <location>
        <position position="189"/>
    </location>
    <ligand>
        <name>Mn(2+)</name>
        <dbReference type="ChEBI" id="CHEBI:29035"/>
        <label>2</label>
    </ligand>
</feature>
<feature type="compositionally biased region" description="Pro residues" evidence="3">
    <location>
        <begin position="1"/>
        <end position="10"/>
    </location>
</feature>
<comment type="caution">
    <text evidence="5">The sequence shown here is derived from an EMBL/GenBank/DDBJ whole genome shotgun (WGS) entry which is preliminary data.</text>
</comment>
<dbReference type="HOGENOM" id="CLU_023257_6_0_11"/>
<evidence type="ECO:0000256" key="3">
    <source>
        <dbReference type="SAM" id="MobiDB-lite"/>
    </source>
</evidence>
<evidence type="ECO:0000259" key="4">
    <source>
        <dbReference type="Pfam" id="PF07687"/>
    </source>
</evidence>